<dbReference type="EC" id="2.5.1.55" evidence="1"/>
<dbReference type="EMBL" id="SMOG01000002">
    <property type="protein sequence ID" value="TDF74223.1"/>
    <property type="molecule type" value="Genomic_DNA"/>
</dbReference>
<proteinExistence type="predicted"/>
<sequence>MDLYQKLKTTPAFFLIAGPCVVENDTVMHKVAETLVQLQEETGIIVVFKASYKKANRSSVDSYMGPGEEEGLRSLEHIKSEFHLPVLTDVHERIEVEAAAQICDILQIPAFLCRQTELIQATAATGKIINIKKGQFMAPEDMQQTALKAGNNQQILLTERGTCFGYHNLVVDFRSFSIMHSLGYPVVYDVTHSLQLPSAGKVSGGNPEFAPMMAKAAIATGKVQGLFIETHPEPEQALSDAASMLRLNMLAPLIKECLKIAHLKDNE</sequence>
<accession>A0AC61QKK2</accession>
<protein>
    <submittedName>
        <fullName evidence="1">3-deoxy-8-phosphooctulonate synthase</fullName>
        <ecNumber evidence="1">2.5.1.55</ecNumber>
    </submittedName>
</protein>
<keyword evidence="1" id="KW-0808">Transferase</keyword>
<dbReference type="Proteomes" id="UP000294588">
    <property type="component" value="Unassembled WGS sequence"/>
</dbReference>
<organism evidence="1 2">
    <name type="scientific">Candidatus Syntrophosphaera thermopropionivorans</name>
    <dbReference type="NCBI Taxonomy" id="2593015"/>
    <lineage>
        <taxon>Bacteria</taxon>
        <taxon>Pseudomonadati</taxon>
        <taxon>Candidatus Cloacimonadota</taxon>
        <taxon>Candidatus Cloacimonadia</taxon>
        <taxon>Candidatus Cloacimonadales</taxon>
        <taxon>Candidatus Cloacimonadaceae</taxon>
        <taxon>Candidatus Syntrophosphaera</taxon>
    </lineage>
</organism>
<name>A0AC61QKK2_9BACT</name>
<keyword evidence="2" id="KW-1185">Reference proteome</keyword>
<comment type="caution">
    <text evidence="1">The sequence shown here is derived from an EMBL/GenBank/DDBJ whole genome shotgun (WGS) entry which is preliminary data.</text>
</comment>
<evidence type="ECO:0000313" key="2">
    <source>
        <dbReference type="Proteomes" id="UP000294588"/>
    </source>
</evidence>
<evidence type="ECO:0000313" key="1">
    <source>
        <dbReference type="EMBL" id="TDF74223.1"/>
    </source>
</evidence>
<gene>
    <name evidence="1" type="ORF">E0946_02010</name>
</gene>
<reference evidence="1" key="1">
    <citation type="submission" date="2019-03" db="EMBL/GenBank/DDBJ databases">
        <title>Candidatus Syntrophosphaera thermopropionivorans: a novel player in syntrophic propionate oxidation during anaerobic digestion.</title>
        <authorList>
            <person name="Dyksma S."/>
        </authorList>
    </citation>
    <scope>NUCLEOTIDE SEQUENCE</scope>
    <source>
        <strain evidence="1">W5</strain>
    </source>
</reference>